<dbReference type="EC" id="3.1.26.5" evidence="7"/>
<evidence type="ECO:0000256" key="7">
    <source>
        <dbReference type="NCBIfam" id="TIGR00188"/>
    </source>
</evidence>
<dbReference type="Pfam" id="PF00825">
    <property type="entry name" value="Ribonuclease_P"/>
    <property type="match status" value="1"/>
</dbReference>
<dbReference type="PANTHER" id="PTHR33992">
    <property type="entry name" value="RIBONUCLEASE P PROTEIN COMPONENT"/>
    <property type="match status" value="1"/>
</dbReference>
<dbReference type="AlphaFoldDB" id="C7R3P4"/>
<keyword evidence="4" id="KW-0255">Endonuclease</keyword>
<name>C7R3P4_JONDD</name>
<dbReference type="InterPro" id="IPR014721">
    <property type="entry name" value="Ribsml_uS5_D2-typ_fold_subgr"/>
</dbReference>
<dbReference type="SUPFAM" id="SSF54211">
    <property type="entry name" value="Ribosomal protein S5 domain 2-like"/>
    <property type="match status" value="1"/>
</dbReference>
<dbReference type="NCBIfam" id="TIGR00188">
    <property type="entry name" value="rnpA"/>
    <property type="match status" value="1"/>
</dbReference>
<dbReference type="Proteomes" id="UP000000628">
    <property type="component" value="Chromosome"/>
</dbReference>
<keyword evidence="6" id="KW-0694">RNA-binding</keyword>
<evidence type="ECO:0000256" key="2">
    <source>
        <dbReference type="ARBA" id="ARBA00022694"/>
    </source>
</evidence>
<dbReference type="GO" id="GO:0042781">
    <property type="term" value="F:3'-tRNA processing endoribonuclease activity"/>
    <property type="evidence" value="ECO:0007669"/>
    <property type="project" value="TreeGrafter"/>
</dbReference>
<keyword evidence="3" id="KW-0540">Nuclease</keyword>
<dbReference type="STRING" id="471856.Jden_2557"/>
<evidence type="ECO:0000256" key="3">
    <source>
        <dbReference type="ARBA" id="ARBA00022722"/>
    </source>
</evidence>
<dbReference type="eggNOG" id="COG0594">
    <property type="taxonomic scope" value="Bacteria"/>
</dbReference>
<dbReference type="GO" id="GO:0000049">
    <property type="term" value="F:tRNA binding"/>
    <property type="evidence" value="ECO:0007669"/>
    <property type="project" value="InterPro"/>
</dbReference>
<evidence type="ECO:0000256" key="1">
    <source>
        <dbReference type="ARBA" id="ARBA00002663"/>
    </source>
</evidence>
<dbReference type="EMBL" id="CP001706">
    <property type="protein sequence ID" value="ACV10189.1"/>
    <property type="molecule type" value="Genomic_DNA"/>
</dbReference>
<proteinExistence type="predicted"/>
<evidence type="ECO:0000313" key="9">
    <source>
        <dbReference type="Proteomes" id="UP000000628"/>
    </source>
</evidence>
<dbReference type="HOGENOM" id="CLU_117179_4_2_11"/>
<organism evidence="8 9">
    <name type="scientific">Jonesia denitrificans (strain ATCC 14870 / DSM 20603 / BCRC 15368 / CIP 55.134 / JCM 11481 / NBRC 15587 / NCTC 10816 / Prevot 55134)</name>
    <name type="common">Listeria denitrificans</name>
    <dbReference type="NCBI Taxonomy" id="471856"/>
    <lineage>
        <taxon>Bacteria</taxon>
        <taxon>Bacillati</taxon>
        <taxon>Actinomycetota</taxon>
        <taxon>Actinomycetes</taxon>
        <taxon>Micrococcales</taxon>
        <taxon>Jonesiaceae</taxon>
        <taxon>Jonesia</taxon>
    </lineage>
</organism>
<comment type="function">
    <text evidence="1">RNaseP catalyzes the removal of the 5'-leader sequence from pre-tRNA to produce the mature 5'-terminus. It can also cleave other RNA substrates such as 4.5S RNA. The protein component plays an auxiliary but essential role in vivo by binding to the 5'-leader sequence and broadening the substrate specificity of the ribozyme.</text>
</comment>
<dbReference type="GO" id="GO:0004526">
    <property type="term" value="F:ribonuclease P activity"/>
    <property type="evidence" value="ECO:0007669"/>
    <property type="project" value="UniProtKB-UniRule"/>
</dbReference>
<accession>C7R3P4</accession>
<sequence>MVVHLGTHHDIPDGPALVGFVVSKAVGNAVTRNKVKRRLRAITREHLNLLHPGEVLVVRALPTAATARYELLERDYVRLVSMCRHKRGARA</sequence>
<gene>
    <name evidence="8" type="ordered locus">Jden_2557</name>
</gene>
<dbReference type="PROSITE" id="PS00648">
    <property type="entry name" value="RIBONUCLEASE_P"/>
    <property type="match status" value="1"/>
</dbReference>
<protein>
    <recommendedName>
        <fullName evidence="7">Ribonuclease P protein component</fullName>
        <ecNumber evidence="7">3.1.26.5</ecNumber>
    </recommendedName>
</protein>
<dbReference type="InterPro" id="IPR000100">
    <property type="entry name" value="RNase_P"/>
</dbReference>
<keyword evidence="2" id="KW-0819">tRNA processing</keyword>
<keyword evidence="9" id="KW-1185">Reference proteome</keyword>
<evidence type="ECO:0000256" key="5">
    <source>
        <dbReference type="ARBA" id="ARBA00022801"/>
    </source>
</evidence>
<evidence type="ECO:0000256" key="6">
    <source>
        <dbReference type="ARBA" id="ARBA00022884"/>
    </source>
</evidence>
<dbReference type="PANTHER" id="PTHR33992:SF1">
    <property type="entry name" value="RIBONUCLEASE P PROTEIN COMPONENT"/>
    <property type="match status" value="1"/>
</dbReference>
<evidence type="ECO:0000256" key="4">
    <source>
        <dbReference type="ARBA" id="ARBA00022759"/>
    </source>
</evidence>
<reference evidence="8 9" key="1">
    <citation type="journal article" date="2009" name="Stand. Genomic Sci.">
        <title>Complete genome sequence of Jonesia denitrificans type strain (Prevot 55134).</title>
        <authorList>
            <person name="Pukall R."/>
            <person name="Gehrich-Schroter G."/>
            <person name="Lapidus A."/>
            <person name="Nolan M."/>
            <person name="Glavina Del Rio T."/>
            <person name="Lucas S."/>
            <person name="Chen F."/>
            <person name="Tice H."/>
            <person name="Pitluck S."/>
            <person name="Cheng J.F."/>
            <person name="Copeland A."/>
            <person name="Saunders E."/>
            <person name="Brettin T."/>
            <person name="Detter J.C."/>
            <person name="Bruce D."/>
            <person name="Goodwin L."/>
            <person name="Pati A."/>
            <person name="Ivanova N."/>
            <person name="Mavromatis K."/>
            <person name="Ovchinnikova G."/>
            <person name="Chen A."/>
            <person name="Palaniappan K."/>
            <person name="Land M."/>
            <person name="Hauser L."/>
            <person name="Chang Y.J."/>
            <person name="Jeffries C.D."/>
            <person name="Chain P."/>
            <person name="Goker M."/>
            <person name="Bristow J."/>
            <person name="Eisen J.A."/>
            <person name="Markowitz V."/>
            <person name="Hugenholtz P."/>
            <person name="Kyrpides N.C."/>
            <person name="Klenk H.P."/>
            <person name="Han C."/>
        </authorList>
    </citation>
    <scope>NUCLEOTIDE SEQUENCE [LARGE SCALE GENOMIC DNA]</scope>
    <source>
        <strain evidence="9">ATCC 14870 / DSM 20603 / BCRC 15368 / CIP 55.134 / JCM 11481 / NBRC 15587 / NCTC 10816 / Prevot 55134</strain>
    </source>
</reference>
<evidence type="ECO:0000313" key="8">
    <source>
        <dbReference type="EMBL" id="ACV10189.1"/>
    </source>
</evidence>
<dbReference type="InterPro" id="IPR020568">
    <property type="entry name" value="Ribosomal_Su5_D2-typ_SF"/>
</dbReference>
<dbReference type="GO" id="GO:0030677">
    <property type="term" value="C:ribonuclease P complex"/>
    <property type="evidence" value="ECO:0007669"/>
    <property type="project" value="TreeGrafter"/>
</dbReference>
<dbReference type="Gene3D" id="3.30.230.10">
    <property type="match status" value="1"/>
</dbReference>
<keyword evidence="5" id="KW-0378">Hydrolase</keyword>
<dbReference type="InterPro" id="IPR020539">
    <property type="entry name" value="RNase_P_CS"/>
</dbReference>
<dbReference type="KEGG" id="jde:Jden_2557"/>